<dbReference type="Pfam" id="PF13505">
    <property type="entry name" value="OMP_b-brl"/>
    <property type="match status" value="1"/>
</dbReference>
<protein>
    <submittedName>
        <fullName evidence="4">Porin family protein</fullName>
    </submittedName>
</protein>
<keyword evidence="5" id="KW-1185">Reference proteome</keyword>
<proteinExistence type="predicted"/>
<sequence length="190" mass="20312">MKLAKFLVATAAILASSSAYAQGAKDNQGTQAPQGARAEVKLGLGLSAMQNLGWANHQSGLVYGGEVGFDLAVAKRVSLGVDAEATGSTFEQSNYFPALKPGRDLYAGLRASYAVNDKVNLYGKIGYVNGMLRQNMGIYDASQTVDGIRLGIGAQYKLSRKLYSSVEYRYSNYQQGVSSNQLMTGIGVRF</sequence>
<feature type="chain" id="PRO_5019240438" evidence="2">
    <location>
        <begin position="22"/>
        <end position="190"/>
    </location>
</feature>
<dbReference type="OrthoDB" id="8222426at2"/>
<feature type="signal peptide" evidence="2">
    <location>
        <begin position="1"/>
        <end position="21"/>
    </location>
</feature>
<organism evidence="4 5">
    <name type="scientific">Novosphingobium umbonatum</name>
    <dbReference type="NCBI Taxonomy" id="1908524"/>
    <lineage>
        <taxon>Bacteria</taxon>
        <taxon>Pseudomonadati</taxon>
        <taxon>Pseudomonadota</taxon>
        <taxon>Alphaproteobacteria</taxon>
        <taxon>Sphingomonadales</taxon>
        <taxon>Sphingomonadaceae</taxon>
        <taxon>Novosphingobium</taxon>
    </lineage>
</organism>
<dbReference type="InterPro" id="IPR011250">
    <property type="entry name" value="OMP/PagP_B-barrel"/>
</dbReference>
<dbReference type="InterPro" id="IPR027385">
    <property type="entry name" value="Beta-barrel_OMP"/>
</dbReference>
<accession>A0A437N768</accession>
<dbReference type="Proteomes" id="UP000282837">
    <property type="component" value="Unassembled WGS sequence"/>
</dbReference>
<evidence type="ECO:0000259" key="3">
    <source>
        <dbReference type="Pfam" id="PF13505"/>
    </source>
</evidence>
<dbReference type="Gene3D" id="2.40.160.20">
    <property type="match status" value="1"/>
</dbReference>
<evidence type="ECO:0000313" key="5">
    <source>
        <dbReference type="Proteomes" id="UP000282837"/>
    </source>
</evidence>
<comment type="caution">
    <text evidence="4">The sequence shown here is derived from an EMBL/GenBank/DDBJ whole genome shotgun (WGS) entry which is preliminary data.</text>
</comment>
<dbReference type="AlphaFoldDB" id="A0A437N768"/>
<reference evidence="4 5" key="1">
    <citation type="submission" date="2019-01" db="EMBL/GenBank/DDBJ databases">
        <authorList>
            <person name="Chen W.-M."/>
        </authorList>
    </citation>
    <scope>NUCLEOTIDE SEQUENCE [LARGE SCALE GENOMIC DNA]</scope>
    <source>
        <strain evidence="4 5">FSY-9</strain>
    </source>
</reference>
<keyword evidence="1 2" id="KW-0732">Signal</keyword>
<name>A0A437N768_9SPHN</name>
<evidence type="ECO:0000313" key="4">
    <source>
        <dbReference type="EMBL" id="RVU05775.1"/>
    </source>
</evidence>
<evidence type="ECO:0000256" key="1">
    <source>
        <dbReference type="ARBA" id="ARBA00022729"/>
    </source>
</evidence>
<evidence type="ECO:0000256" key="2">
    <source>
        <dbReference type="SAM" id="SignalP"/>
    </source>
</evidence>
<dbReference type="SUPFAM" id="SSF56925">
    <property type="entry name" value="OMPA-like"/>
    <property type="match status" value="1"/>
</dbReference>
<gene>
    <name evidence="4" type="ORF">EOE18_07265</name>
</gene>
<feature type="domain" description="Outer membrane protein beta-barrel" evidence="3">
    <location>
        <begin position="10"/>
        <end position="190"/>
    </location>
</feature>
<dbReference type="EMBL" id="SACO01000004">
    <property type="protein sequence ID" value="RVU05775.1"/>
    <property type="molecule type" value="Genomic_DNA"/>
</dbReference>
<dbReference type="RefSeq" id="WP_127707738.1">
    <property type="nucleotide sequence ID" value="NZ_SACO01000004.1"/>
</dbReference>